<dbReference type="SUPFAM" id="SSF54236">
    <property type="entry name" value="Ubiquitin-like"/>
    <property type="match status" value="1"/>
</dbReference>
<keyword evidence="2" id="KW-0472">Membrane</keyword>
<keyword evidence="1" id="KW-0833">Ubl conjugation pathway</keyword>
<feature type="transmembrane region" description="Helical" evidence="2">
    <location>
        <begin position="95"/>
        <end position="114"/>
    </location>
</feature>
<gene>
    <name evidence="3" type="ORF">IEQ34_019438</name>
</gene>
<evidence type="ECO:0000313" key="4">
    <source>
        <dbReference type="Proteomes" id="UP000775213"/>
    </source>
</evidence>
<name>A0AAV7G8L4_DENCH</name>
<dbReference type="PANTHER" id="PTHR13042">
    <property type="entry name" value="UBIQUITIN-LIKE PROTEIN 5"/>
    <property type="match status" value="1"/>
</dbReference>
<organism evidence="3 4">
    <name type="scientific">Dendrobium chrysotoxum</name>
    <name type="common">Orchid</name>
    <dbReference type="NCBI Taxonomy" id="161865"/>
    <lineage>
        <taxon>Eukaryota</taxon>
        <taxon>Viridiplantae</taxon>
        <taxon>Streptophyta</taxon>
        <taxon>Embryophyta</taxon>
        <taxon>Tracheophyta</taxon>
        <taxon>Spermatophyta</taxon>
        <taxon>Magnoliopsida</taxon>
        <taxon>Liliopsida</taxon>
        <taxon>Asparagales</taxon>
        <taxon>Orchidaceae</taxon>
        <taxon>Epidendroideae</taxon>
        <taxon>Malaxideae</taxon>
        <taxon>Dendrobiinae</taxon>
        <taxon>Dendrobium</taxon>
    </lineage>
</organism>
<sequence length="139" mass="15807">MIEVVLNDRLGKKVRVKCNEDDTIGDLKKLVKFCLYGTGNHCLQPKGTVLLRPGLFHGDVFSCPVLLLLIFTYVTPKIIIKNESFRWYISKYDSLGVRYVIIMILGVMYVKIPLFNLGEGIIYLINIALLFMMSQTAVC</sequence>
<dbReference type="AlphaFoldDB" id="A0AAV7G8L4"/>
<dbReference type="Proteomes" id="UP000775213">
    <property type="component" value="Unassembled WGS sequence"/>
</dbReference>
<feature type="transmembrane region" description="Helical" evidence="2">
    <location>
        <begin position="55"/>
        <end position="74"/>
    </location>
</feature>
<keyword evidence="4" id="KW-1185">Reference proteome</keyword>
<evidence type="ECO:0008006" key="5">
    <source>
        <dbReference type="Google" id="ProtNLM"/>
    </source>
</evidence>
<accession>A0AAV7G8L4</accession>
<dbReference type="EMBL" id="JAGFBR010000017">
    <property type="protein sequence ID" value="KAH0452139.1"/>
    <property type="molecule type" value="Genomic_DNA"/>
</dbReference>
<dbReference type="InterPro" id="IPR039732">
    <property type="entry name" value="Hub1/Ubl5"/>
</dbReference>
<protein>
    <recommendedName>
        <fullName evidence="5">Ubiquitin-like domain-containing protein</fullName>
    </recommendedName>
</protein>
<feature type="transmembrane region" description="Helical" evidence="2">
    <location>
        <begin position="120"/>
        <end position="138"/>
    </location>
</feature>
<keyword evidence="2" id="KW-1133">Transmembrane helix</keyword>
<proteinExistence type="predicted"/>
<dbReference type="Gene3D" id="3.10.20.90">
    <property type="entry name" value="Phosphatidylinositol 3-kinase Catalytic Subunit, Chain A, domain 1"/>
    <property type="match status" value="1"/>
</dbReference>
<evidence type="ECO:0000256" key="1">
    <source>
        <dbReference type="ARBA" id="ARBA00022786"/>
    </source>
</evidence>
<dbReference type="InterPro" id="IPR029071">
    <property type="entry name" value="Ubiquitin-like_domsf"/>
</dbReference>
<evidence type="ECO:0000313" key="3">
    <source>
        <dbReference type="EMBL" id="KAH0452139.1"/>
    </source>
</evidence>
<reference evidence="3 4" key="1">
    <citation type="journal article" date="2021" name="Hortic Res">
        <title>Chromosome-scale assembly of the Dendrobium chrysotoxum genome enhances the understanding of orchid evolution.</title>
        <authorList>
            <person name="Zhang Y."/>
            <person name="Zhang G.Q."/>
            <person name="Zhang D."/>
            <person name="Liu X.D."/>
            <person name="Xu X.Y."/>
            <person name="Sun W.H."/>
            <person name="Yu X."/>
            <person name="Zhu X."/>
            <person name="Wang Z.W."/>
            <person name="Zhao X."/>
            <person name="Zhong W.Y."/>
            <person name="Chen H."/>
            <person name="Yin W.L."/>
            <person name="Huang T."/>
            <person name="Niu S.C."/>
            <person name="Liu Z.J."/>
        </authorList>
    </citation>
    <scope>NUCLEOTIDE SEQUENCE [LARGE SCALE GENOMIC DNA]</scope>
    <source>
        <strain evidence="3">Lindl</strain>
    </source>
</reference>
<keyword evidence="2" id="KW-0812">Transmembrane</keyword>
<evidence type="ECO:0000256" key="2">
    <source>
        <dbReference type="SAM" id="Phobius"/>
    </source>
</evidence>
<comment type="caution">
    <text evidence="3">The sequence shown here is derived from an EMBL/GenBank/DDBJ whole genome shotgun (WGS) entry which is preliminary data.</text>
</comment>